<keyword evidence="1" id="KW-0547">Nucleotide-binding</keyword>
<feature type="domain" description="Helitron helicase-like" evidence="3">
    <location>
        <begin position="260"/>
        <end position="426"/>
    </location>
</feature>
<feature type="non-terminal residue" evidence="5">
    <location>
        <position position="1"/>
    </location>
</feature>
<dbReference type="GO" id="GO:0005524">
    <property type="term" value="F:ATP binding"/>
    <property type="evidence" value="ECO:0007669"/>
    <property type="project" value="UniProtKB-KW"/>
</dbReference>
<dbReference type="GO" id="GO:0006310">
    <property type="term" value="P:DNA recombination"/>
    <property type="evidence" value="ECO:0007669"/>
    <property type="project" value="UniProtKB-KW"/>
</dbReference>
<keyword evidence="1" id="KW-0067">ATP-binding</keyword>
<dbReference type="Pfam" id="PF05970">
    <property type="entry name" value="PIF1"/>
    <property type="match status" value="1"/>
</dbReference>
<dbReference type="AlphaFoldDB" id="A0A8H7US87"/>
<dbReference type="InterPro" id="IPR027417">
    <property type="entry name" value="P-loop_NTPase"/>
</dbReference>
<evidence type="ECO:0000313" key="5">
    <source>
        <dbReference type="EMBL" id="KAG2190133.1"/>
    </source>
</evidence>
<evidence type="ECO:0000259" key="2">
    <source>
        <dbReference type="Pfam" id="PF05970"/>
    </source>
</evidence>
<dbReference type="GO" id="GO:0006281">
    <property type="term" value="P:DNA repair"/>
    <property type="evidence" value="ECO:0007669"/>
    <property type="project" value="UniProtKB-KW"/>
</dbReference>
<dbReference type="EMBL" id="JAEPRC010001049">
    <property type="protein sequence ID" value="KAG2190133.1"/>
    <property type="molecule type" value="Genomic_DNA"/>
</dbReference>
<evidence type="ECO:0000256" key="1">
    <source>
        <dbReference type="RuleBase" id="RU363044"/>
    </source>
</evidence>
<protein>
    <recommendedName>
        <fullName evidence="1">ATP-dependent DNA helicase</fullName>
        <ecNumber evidence="1">5.6.2.3</ecNumber>
    </recommendedName>
</protein>
<comment type="catalytic activity">
    <reaction evidence="1">
        <text>ATP + H2O = ADP + phosphate + H(+)</text>
        <dbReference type="Rhea" id="RHEA:13065"/>
        <dbReference type="ChEBI" id="CHEBI:15377"/>
        <dbReference type="ChEBI" id="CHEBI:15378"/>
        <dbReference type="ChEBI" id="CHEBI:30616"/>
        <dbReference type="ChEBI" id="CHEBI:43474"/>
        <dbReference type="ChEBI" id="CHEBI:456216"/>
        <dbReference type="EC" id="5.6.2.3"/>
    </reaction>
</comment>
<feature type="domain" description="DNA helicase Pif1-like DEAD-box helicase" evidence="2">
    <location>
        <begin position="672"/>
        <end position="819"/>
    </location>
</feature>
<keyword evidence="1" id="KW-0233">DNA recombination</keyword>
<sequence>FSCLCMYGPATFCAICLRVLYPDQVKFWVEQESGKWPCADWGREPMRDWLASWKEIDRLYGCKETMVDIESVIVCNDCGKNASPPFNEKRLKYPGDIPASVEALNYRERSILSPIKLMTKMTRKATVMSDRIGHYELKGYLQLKHNYEFGSMAQYVELKPTWRDNILMPSESVAPMAAQFSLNDLVIGSVGDTSITLSYPSLMSLLFPYLFVNGSGHYSMVSGDLELHDAQDLVIPEERGGVSLARRYHTFNSYIKQQILSVDRRFARDPSFLFWAFDAKEKSNIHSANRHTIRSAGRDLKKEDIIDTEGNYDYSNVTIVPHTISSSYAYKRKHYLNLKRMCDELGPPQLFLTFSCDDKAPAFINATGLKETWRDPVLFSLHFQRKWTKFFRIIKKQWASIIGGITDWCYVMEIQDRGSPNNHMVIWTKKSVEELLIDENVVCCRIPPLDSPLYKLVTEHQLHKCDVKYCSKGDPGRKCRFGYPKPISDTAYFDINDRAIYKRGVEDAMVNPYNPFLLACFETNMGIQVNKGPAALHYLAKYLTKMDDDVEFRLEVVGNLDVSISDHMKSRVVGSIEAVYDLLGLHNHQASREVVWIPMSLPHDEYRGIRADIKDSTIEQTSRRIFKKNINDYITSWREFYCYLVSVGKIEQDLTVPKEPSEYAFDVSNALMSANQQQIFDTVVHRITKLNGNLHWIMGGAGTGKSFLLSRFSKYFHEFGYHVVRLSPTGVAAYNVHRETVDRFFGLTSERREINKMKLNDHVKLYNKSIFLIDEFSMLTNDIIESISSALVEVTGRNMVFGGLATVFFGDVGQLLPVASFKYIWKSRLFVQGYKYSLKESMIQAGEEAFQRILDKVRLAYVEDDSDVVDFIRERIRSVPVNCVRLYTTREAARVSNREALKQLPGELVRMDAINYPQRNQAGITALNMSSNLPERLFLKVGVTVMVIRNLDVERGWNNGTLATVVGIYDDIIEIEHMDSKVRKNIKRVQDYVPGTIYTRRQFPLNLSYASTIHKVQSLTLSKVAICFGDMPCHGQLNVALSRVRRAEDVYFFGIIPGDVDRVFRLFINCDAIQLLGDL</sequence>
<gene>
    <name evidence="5" type="ORF">INT46_003991</name>
</gene>
<dbReference type="Pfam" id="PF14214">
    <property type="entry name" value="Helitron_like_N"/>
    <property type="match status" value="1"/>
</dbReference>
<dbReference type="InterPro" id="IPR010285">
    <property type="entry name" value="DNA_helicase_pif1-like_DEAD"/>
</dbReference>
<dbReference type="EC" id="5.6.2.3" evidence="1"/>
<comment type="cofactor">
    <cofactor evidence="1">
        <name>Mg(2+)</name>
        <dbReference type="ChEBI" id="CHEBI:18420"/>
    </cofactor>
</comment>
<comment type="caution">
    <text evidence="5">The sequence shown here is derived from an EMBL/GenBank/DDBJ whole genome shotgun (WGS) entry which is preliminary data.</text>
</comment>
<dbReference type="SUPFAM" id="SSF52540">
    <property type="entry name" value="P-loop containing nucleoside triphosphate hydrolases"/>
    <property type="match status" value="2"/>
</dbReference>
<reference evidence="5" key="1">
    <citation type="submission" date="2020-12" db="EMBL/GenBank/DDBJ databases">
        <title>Metabolic potential, ecology and presence of endohyphal bacteria is reflected in genomic diversity of Mucoromycotina.</title>
        <authorList>
            <person name="Muszewska A."/>
            <person name="Okrasinska A."/>
            <person name="Steczkiewicz K."/>
            <person name="Drgas O."/>
            <person name="Orlowska M."/>
            <person name="Perlinska-Lenart U."/>
            <person name="Aleksandrzak-Piekarczyk T."/>
            <person name="Szatraj K."/>
            <person name="Zielenkiewicz U."/>
            <person name="Pilsyk S."/>
            <person name="Malc E."/>
            <person name="Mieczkowski P."/>
            <person name="Kruszewska J.S."/>
            <person name="Biernat P."/>
            <person name="Pawlowska J."/>
        </authorList>
    </citation>
    <scope>NUCLEOTIDE SEQUENCE</scope>
    <source>
        <strain evidence="5">CBS 226.32</strain>
    </source>
</reference>
<dbReference type="InterPro" id="IPR025476">
    <property type="entry name" value="Helitron_helicase-like"/>
</dbReference>
<accession>A0A8H7US87</accession>
<dbReference type="OrthoDB" id="2449559at2759"/>
<comment type="similarity">
    <text evidence="1">Belongs to the helicase family.</text>
</comment>
<evidence type="ECO:0000259" key="4">
    <source>
        <dbReference type="Pfam" id="PF21530"/>
    </source>
</evidence>
<organism evidence="5 6">
    <name type="scientific">Mucor plumbeus</name>
    <dbReference type="NCBI Taxonomy" id="97098"/>
    <lineage>
        <taxon>Eukaryota</taxon>
        <taxon>Fungi</taxon>
        <taxon>Fungi incertae sedis</taxon>
        <taxon>Mucoromycota</taxon>
        <taxon>Mucoromycotina</taxon>
        <taxon>Mucoromycetes</taxon>
        <taxon>Mucorales</taxon>
        <taxon>Mucorineae</taxon>
        <taxon>Mucoraceae</taxon>
        <taxon>Mucor</taxon>
    </lineage>
</organism>
<dbReference type="GO" id="GO:0043139">
    <property type="term" value="F:5'-3' DNA helicase activity"/>
    <property type="evidence" value="ECO:0007669"/>
    <property type="project" value="UniProtKB-EC"/>
</dbReference>
<dbReference type="InterPro" id="IPR049163">
    <property type="entry name" value="Pif1-like_2B_dom"/>
</dbReference>
<proteinExistence type="inferred from homology"/>
<dbReference type="PANTHER" id="PTHR47642">
    <property type="entry name" value="ATP-DEPENDENT DNA HELICASE"/>
    <property type="match status" value="1"/>
</dbReference>
<feature type="domain" description="DNA helicase Pif1-like 2B" evidence="4">
    <location>
        <begin position="931"/>
        <end position="967"/>
    </location>
</feature>
<keyword evidence="1" id="KW-0227">DNA damage</keyword>
<name>A0A8H7US87_9FUNG</name>
<dbReference type="GO" id="GO:0000723">
    <property type="term" value="P:telomere maintenance"/>
    <property type="evidence" value="ECO:0007669"/>
    <property type="project" value="InterPro"/>
</dbReference>
<keyword evidence="1" id="KW-0234">DNA repair</keyword>
<keyword evidence="1" id="KW-0378">Hydrolase</keyword>
<dbReference type="Gene3D" id="3.40.50.300">
    <property type="entry name" value="P-loop containing nucleotide triphosphate hydrolases"/>
    <property type="match status" value="1"/>
</dbReference>
<dbReference type="Proteomes" id="UP000650833">
    <property type="component" value="Unassembled WGS sequence"/>
</dbReference>
<dbReference type="InterPro" id="IPR051055">
    <property type="entry name" value="PIF1_helicase"/>
</dbReference>
<dbReference type="Pfam" id="PF21530">
    <property type="entry name" value="Pif1_2B_dom"/>
    <property type="match status" value="1"/>
</dbReference>
<keyword evidence="1" id="KW-0347">Helicase</keyword>
<evidence type="ECO:0000313" key="6">
    <source>
        <dbReference type="Proteomes" id="UP000650833"/>
    </source>
</evidence>
<keyword evidence="6" id="KW-1185">Reference proteome</keyword>
<dbReference type="GO" id="GO:0016787">
    <property type="term" value="F:hydrolase activity"/>
    <property type="evidence" value="ECO:0007669"/>
    <property type="project" value="UniProtKB-KW"/>
</dbReference>
<evidence type="ECO:0000259" key="3">
    <source>
        <dbReference type="Pfam" id="PF14214"/>
    </source>
</evidence>